<sequence>MAGNDALTRLMSMVANNTKVTINDQTMSFSEMVIKKTSDGGTVVMVDGLPVVGDEIEINIEVNGDVESIILGSGTVTCINVNNGVKTVSGDVMCEDVHGNISTTSGDVKCKDVAGNVSTVSGDVNGNTIGGNVSTISGNISHKGKA</sequence>
<organism evidence="1 2">
    <name type="scientific">Cronobacter phage vB_CsaM_GAP32</name>
    <dbReference type="NCBI Taxonomy" id="1141136"/>
    <lineage>
        <taxon>Viruses</taxon>
        <taxon>Duplodnaviria</taxon>
        <taxon>Heunggongvirae</taxon>
        <taxon>Uroviricota</taxon>
        <taxon>Caudoviricetes</taxon>
        <taxon>Mimasvirus</taxon>
        <taxon>Mimasvirus GAP32</taxon>
    </lineage>
</organism>
<dbReference type="Proteomes" id="UP000000457">
    <property type="component" value="Segment"/>
</dbReference>
<gene>
    <name evidence="1" type="ORF">GAP32_102</name>
</gene>
<evidence type="ECO:0000313" key="2">
    <source>
        <dbReference type="Proteomes" id="UP000000457"/>
    </source>
</evidence>
<dbReference type="OrthoDB" id="16742at10239"/>
<accession>K4F9G7</accession>
<reference evidence="1 2" key="1">
    <citation type="journal article" date="2014" name="Virology">
        <title>Supersize me: Cronobacter sakazakii phage GAP32.</title>
        <authorList>
            <person name="Abbasifar R."/>
            <person name="Griffiths M.W."/>
            <person name="Sabour P.M."/>
            <person name="Ackermann H.-W."/>
            <person name="Vandersteegen K."/>
            <person name="Lavigne R."/>
            <person name="Noben J.-P."/>
            <person name="Villa A.A."/>
            <person name="Abbasifar A."/>
            <person name="Nash J.H.E."/>
            <person name="Kropinski A.M."/>
        </authorList>
    </citation>
    <scope>NUCLEOTIDE SEQUENCE [LARGE SCALE GENOMIC DNA]</scope>
    <source>
        <strain evidence="1">GAP-32</strain>
    </source>
</reference>
<evidence type="ECO:0000313" key="1">
    <source>
        <dbReference type="EMBL" id="AFC21550.1"/>
    </source>
</evidence>
<dbReference type="EMBL" id="JN882285">
    <property type="protein sequence ID" value="AFC21550.1"/>
    <property type="molecule type" value="Genomic_DNA"/>
</dbReference>
<keyword evidence="2" id="KW-1185">Reference proteome</keyword>
<dbReference type="GeneID" id="13993840"/>
<proteinExistence type="predicted"/>
<dbReference type="RefSeq" id="YP_006987205.1">
    <property type="nucleotide sequence ID" value="NC_019401.1"/>
</dbReference>
<dbReference type="KEGG" id="vg:13993840"/>
<protein>
    <submittedName>
        <fullName evidence="1">Uncharacterized protein</fullName>
    </submittedName>
</protein>
<name>K4F9G7_9CAUD</name>